<feature type="transmembrane region" description="Helical" evidence="1">
    <location>
        <begin position="46"/>
        <end position="65"/>
    </location>
</feature>
<dbReference type="GeneID" id="25408241"/>
<dbReference type="RefSeq" id="XP_013430581.1">
    <property type="nucleotide sequence ID" value="XM_013575127.1"/>
</dbReference>
<proteinExistence type="predicted"/>
<dbReference type="EMBL" id="KL584703">
    <property type="protein sequence ID" value="KEQ76554.1"/>
    <property type="molecule type" value="Genomic_DNA"/>
</dbReference>
<protein>
    <recommendedName>
        <fullName evidence="2">DUF7702 domain-containing protein</fullName>
    </recommendedName>
</protein>
<dbReference type="InterPro" id="IPR056119">
    <property type="entry name" value="DUF7702"/>
</dbReference>
<evidence type="ECO:0000313" key="3">
    <source>
        <dbReference type="EMBL" id="KEQ76554.1"/>
    </source>
</evidence>
<feature type="transmembrane region" description="Helical" evidence="1">
    <location>
        <begin position="114"/>
        <end position="133"/>
    </location>
</feature>
<feature type="domain" description="DUF7702" evidence="2">
    <location>
        <begin position="13"/>
        <end position="246"/>
    </location>
</feature>
<keyword evidence="4" id="KW-1185">Reference proteome</keyword>
<keyword evidence="1" id="KW-0812">Transmembrane</keyword>
<accession>A0A074WYH8</accession>
<feature type="transmembrane region" description="Helical" evidence="1">
    <location>
        <begin position="15"/>
        <end position="34"/>
    </location>
</feature>
<dbReference type="HOGENOM" id="CLU_064985_3_1_1"/>
<dbReference type="PANTHER" id="PTHR42109">
    <property type="entry name" value="UNPLACED GENOMIC SCAFFOLD UM_SCAF_CONTIG_1.265, WHOLE GENOME SHOTGUN SEQUENCE"/>
    <property type="match status" value="1"/>
</dbReference>
<feature type="transmembrane region" description="Helical" evidence="1">
    <location>
        <begin position="224"/>
        <end position="243"/>
    </location>
</feature>
<evidence type="ECO:0000259" key="2">
    <source>
        <dbReference type="Pfam" id="PF24800"/>
    </source>
</evidence>
<feature type="transmembrane region" description="Helical" evidence="1">
    <location>
        <begin position="145"/>
        <end position="165"/>
    </location>
</feature>
<dbReference type="STRING" id="1043004.A0A074WYH8"/>
<gene>
    <name evidence="3" type="ORF">M436DRAFT_30682</name>
</gene>
<feature type="transmembrane region" description="Helical" evidence="1">
    <location>
        <begin position="186"/>
        <end position="204"/>
    </location>
</feature>
<sequence length="250" mass="27141">MSSSSYSPDSSPHPLSVITIIAYVVLIVPTFYIWRRHGRPGFLAWNFVYALCAIRITGAALSIAAERNASLGTAAAIVNSIAISPLLLAALGVSHEARRARIADLNAKREWRGVWCLHAVVTTGMILVIVGIVKVVEDESSTAESVLIKAGMGVLVAAYVVLLLWTIVSMRQPFLARSETVMDGTILLRTNLMTLPFIGLRLVWGVVSSLLAYNGVDHLWDMNIIAGSMPEIVATVMFVIGGFRTRNMYA</sequence>
<organism evidence="3 4">
    <name type="scientific">Aureobasidium namibiae CBS 147.97</name>
    <dbReference type="NCBI Taxonomy" id="1043004"/>
    <lineage>
        <taxon>Eukaryota</taxon>
        <taxon>Fungi</taxon>
        <taxon>Dikarya</taxon>
        <taxon>Ascomycota</taxon>
        <taxon>Pezizomycotina</taxon>
        <taxon>Dothideomycetes</taxon>
        <taxon>Dothideomycetidae</taxon>
        <taxon>Dothideales</taxon>
        <taxon>Saccotheciaceae</taxon>
        <taxon>Aureobasidium</taxon>
    </lineage>
</organism>
<dbReference type="AlphaFoldDB" id="A0A074WYH8"/>
<feature type="non-terminal residue" evidence="3">
    <location>
        <position position="250"/>
    </location>
</feature>
<dbReference type="Proteomes" id="UP000027730">
    <property type="component" value="Unassembled WGS sequence"/>
</dbReference>
<dbReference type="Pfam" id="PF24800">
    <property type="entry name" value="DUF7702"/>
    <property type="match status" value="1"/>
</dbReference>
<name>A0A074WYH8_9PEZI</name>
<evidence type="ECO:0000313" key="4">
    <source>
        <dbReference type="Proteomes" id="UP000027730"/>
    </source>
</evidence>
<dbReference type="OrthoDB" id="2560628at2759"/>
<reference evidence="3 4" key="1">
    <citation type="journal article" date="2014" name="BMC Genomics">
        <title>Genome sequencing of four Aureobasidium pullulans varieties: biotechnological potential, stress tolerance, and description of new species.</title>
        <authorList>
            <person name="Gostin Ar C."/>
            <person name="Ohm R.A."/>
            <person name="Kogej T."/>
            <person name="Sonjak S."/>
            <person name="Turk M."/>
            <person name="Zajc J."/>
            <person name="Zalar P."/>
            <person name="Grube M."/>
            <person name="Sun H."/>
            <person name="Han J."/>
            <person name="Sharma A."/>
            <person name="Chiniquy J."/>
            <person name="Ngan C.Y."/>
            <person name="Lipzen A."/>
            <person name="Barry K."/>
            <person name="Grigoriev I.V."/>
            <person name="Gunde-Cimerman N."/>
        </authorList>
    </citation>
    <scope>NUCLEOTIDE SEQUENCE [LARGE SCALE GENOMIC DNA]</scope>
    <source>
        <strain evidence="3 4">CBS 147.97</strain>
    </source>
</reference>
<dbReference type="PANTHER" id="PTHR42109:SF3">
    <property type="entry name" value="INTEGRAL MEMBRANE PROTEIN (AFU_ORTHOLOGUE AFUA_5G00100)"/>
    <property type="match status" value="1"/>
</dbReference>
<feature type="transmembrane region" description="Helical" evidence="1">
    <location>
        <begin position="71"/>
        <end position="93"/>
    </location>
</feature>
<keyword evidence="1" id="KW-0472">Membrane</keyword>
<evidence type="ECO:0000256" key="1">
    <source>
        <dbReference type="SAM" id="Phobius"/>
    </source>
</evidence>
<keyword evidence="1" id="KW-1133">Transmembrane helix</keyword>